<feature type="region of interest" description="Disordered" evidence="10">
    <location>
        <begin position="278"/>
        <end position="312"/>
    </location>
</feature>
<evidence type="ECO:0000313" key="12">
    <source>
        <dbReference type="EMBL" id="ONI34443.1"/>
    </source>
</evidence>
<protein>
    <recommendedName>
        <fullName evidence="11">PX domain-containing protein</fullName>
    </recommendedName>
</protein>
<proteinExistence type="predicted"/>
<evidence type="ECO:0000256" key="5">
    <source>
        <dbReference type="ARBA" id="ARBA00022753"/>
    </source>
</evidence>
<feature type="region of interest" description="Disordered" evidence="10">
    <location>
        <begin position="1"/>
        <end position="21"/>
    </location>
</feature>
<dbReference type="InterPro" id="IPR001683">
    <property type="entry name" value="PX_dom"/>
</dbReference>
<comment type="function">
    <text evidence="9">Acts as an effector of RABF2A and RABF2B. Involved in vacuolar transport of storage proteins. Regulates membrane trafficking to protein storage vacuoles (PSVs). Binds specifically to phosphatidylinositol 3-monophosphate (PtdIns3P).</text>
</comment>
<sequence length="654" mass="73392">MQRRSPPKHRHDGTSPLPLGMDWSPPPRKWFYRVQVGVQSPEGITTTSGVLRRFNDFLKLFNDLKKAFPKKNLPPTPPKGLLRMKSRELLEERRCSLEAWMTKLLSDIDISRSVAVASFLELESAARSSFQDASQNSSEVNSLQSPPNSALPVIVGSSSIASDYGSDTAYETSELGTPRLARDDSSEIGIEDLLLDEDLTSPIEKLVKYGMANIDEGLFMGQTILEQLEGLPKHKVHARNVNNVIGKDTYNGNASKTSIQARNGMELFSAPEHSKVFGHSRKLSNESVGSDVSSQRGSEMSNSGVPNSSGDGSFDLVGGAEVSSITEILGNAELQTSGGTQVVLPLDQRHKLSRVLLTMQRRLVTAKTDMEDLIARLNQEIAVKDYLTTKVKDLEVELETTRQKSKENLQQAILIERERFTKMQWDMEELRRKSLEMELKLKSEQDNKSCADTTKDSTVQEKDIMPQELDPYKEQLENLSKRYEELEAKSKADIKVLVKEVKFLRSSQKELKYELSKSLKEKSEAEKLLQQEKQTSKLGETARKRLLHDCRILHKQLEECNINFPEDPSMLPEASDLLATSDNRISLLLSEVQLLAQDNGATTDVGEVDNFVDDTRTTDDELRKMLADIFSENASLRKQVNSVIRQACKMDIPS</sequence>
<keyword evidence="8" id="KW-0472">Membrane</keyword>
<name>A0A251REL7_PRUPE</name>
<dbReference type="PROSITE" id="PS50195">
    <property type="entry name" value="PX"/>
    <property type="match status" value="1"/>
</dbReference>
<dbReference type="PANTHER" id="PTHR46856:SF1">
    <property type="entry name" value="PX DOMAIN-CONTAINING PROTEIN EREL1-RELATED"/>
    <property type="match status" value="1"/>
</dbReference>
<dbReference type="Gramene" id="ONI34443">
    <property type="protein sequence ID" value="ONI34443"/>
    <property type="gene ID" value="PRUPE_1G482400"/>
</dbReference>
<evidence type="ECO:0000256" key="1">
    <source>
        <dbReference type="ARBA" id="ARBA00004481"/>
    </source>
</evidence>
<gene>
    <name evidence="12" type="ORF">PRUPE_1G482400</name>
</gene>
<dbReference type="PANTHER" id="PTHR46856">
    <property type="entry name" value="PX DOMAIN-CONTAINING PROTEIN EREL1-RELATED"/>
    <property type="match status" value="1"/>
</dbReference>
<dbReference type="InterPro" id="IPR044588">
    <property type="entry name" value="EREX-like"/>
</dbReference>
<dbReference type="GO" id="GO:0010008">
    <property type="term" value="C:endosome membrane"/>
    <property type="evidence" value="ECO:0007669"/>
    <property type="project" value="UniProtKB-SubCell"/>
</dbReference>
<evidence type="ECO:0000313" key="13">
    <source>
        <dbReference type="Proteomes" id="UP000006882"/>
    </source>
</evidence>
<dbReference type="FunFam" id="3.30.1520.10:FF:000060">
    <property type="entry name" value="Phox (PX) domain-containing protein"/>
    <property type="match status" value="1"/>
</dbReference>
<evidence type="ECO:0000256" key="7">
    <source>
        <dbReference type="ARBA" id="ARBA00023054"/>
    </source>
</evidence>
<evidence type="ECO:0000256" key="9">
    <source>
        <dbReference type="ARBA" id="ARBA00055681"/>
    </source>
</evidence>
<evidence type="ECO:0000259" key="11">
    <source>
        <dbReference type="PROSITE" id="PS50195"/>
    </source>
</evidence>
<keyword evidence="6" id="KW-0653">Protein transport</keyword>
<evidence type="ECO:0000256" key="6">
    <source>
        <dbReference type="ARBA" id="ARBA00022927"/>
    </source>
</evidence>
<dbReference type="GO" id="GO:0015031">
    <property type="term" value="P:protein transport"/>
    <property type="evidence" value="ECO:0007669"/>
    <property type="project" value="UniProtKB-KW"/>
</dbReference>
<evidence type="ECO:0000256" key="2">
    <source>
        <dbReference type="ARBA" id="ARBA00004514"/>
    </source>
</evidence>
<feature type="region of interest" description="Disordered" evidence="10">
    <location>
        <begin position="443"/>
        <end position="463"/>
    </location>
</feature>
<dbReference type="GO" id="GO:0005829">
    <property type="term" value="C:cytosol"/>
    <property type="evidence" value="ECO:0007669"/>
    <property type="project" value="UniProtKB-SubCell"/>
</dbReference>
<dbReference type="EMBL" id="CM007651">
    <property type="protein sequence ID" value="ONI34443.1"/>
    <property type="molecule type" value="Genomic_DNA"/>
</dbReference>
<comment type="subcellular location">
    <subcellularLocation>
        <location evidence="2">Cytoplasm</location>
        <location evidence="2">Cytosol</location>
    </subcellularLocation>
    <subcellularLocation>
        <location evidence="1">Endosome membrane</location>
        <topology evidence="1">Peripheral membrane protein</topology>
    </subcellularLocation>
</comment>
<keyword evidence="7" id="KW-0175">Coiled coil</keyword>
<feature type="domain" description="PX" evidence="11">
    <location>
        <begin position="1"/>
        <end position="127"/>
    </location>
</feature>
<keyword evidence="3" id="KW-0813">Transport</keyword>
<keyword evidence="5" id="KW-0967">Endosome</keyword>
<evidence type="ECO:0000256" key="10">
    <source>
        <dbReference type="SAM" id="MobiDB-lite"/>
    </source>
</evidence>
<feature type="compositionally biased region" description="Polar residues" evidence="10">
    <location>
        <begin position="285"/>
        <end position="311"/>
    </location>
</feature>
<evidence type="ECO:0000256" key="3">
    <source>
        <dbReference type="ARBA" id="ARBA00022448"/>
    </source>
</evidence>
<keyword evidence="13" id="KW-1185">Reference proteome</keyword>
<accession>A0A251REL7</accession>
<dbReference type="InterPro" id="IPR036871">
    <property type="entry name" value="PX_dom_sf"/>
</dbReference>
<organism evidence="12 13">
    <name type="scientific">Prunus persica</name>
    <name type="common">Peach</name>
    <name type="synonym">Amygdalus persica</name>
    <dbReference type="NCBI Taxonomy" id="3760"/>
    <lineage>
        <taxon>Eukaryota</taxon>
        <taxon>Viridiplantae</taxon>
        <taxon>Streptophyta</taxon>
        <taxon>Embryophyta</taxon>
        <taxon>Tracheophyta</taxon>
        <taxon>Spermatophyta</taxon>
        <taxon>Magnoliopsida</taxon>
        <taxon>eudicotyledons</taxon>
        <taxon>Gunneridae</taxon>
        <taxon>Pentapetalae</taxon>
        <taxon>rosids</taxon>
        <taxon>fabids</taxon>
        <taxon>Rosales</taxon>
        <taxon>Rosaceae</taxon>
        <taxon>Amygdaloideae</taxon>
        <taxon>Amygdaleae</taxon>
        <taxon>Prunus</taxon>
    </lineage>
</organism>
<reference evidence="12 13" key="1">
    <citation type="journal article" date="2013" name="Nat. Genet.">
        <title>The high-quality draft genome of peach (Prunus persica) identifies unique patterns of genetic diversity, domestication and genome evolution.</title>
        <authorList>
            <consortium name="International Peach Genome Initiative"/>
            <person name="Verde I."/>
            <person name="Abbott A.G."/>
            <person name="Scalabrin S."/>
            <person name="Jung S."/>
            <person name="Shu S."/>
            <person name="Marroni F."/>
            <person name="Zhebentyayeva T."/>
            <person name="Dettori M.T."/>
            <person name="Grimwood J."/>
            <person name="Cattonaro F."/>
            <person name="Zuccolo A."/>
            <person name="Rossini L."/>
            <person name="Jenkins J."/>
            <person name="Vendramin E."/>
            <person name="Meisel L.A."/>
            <person name="Decroocq V."/>
            <person name="Sosinski B."/>
            <person name="Prochnik S."/>
            <person name="Mitros T."/>
            <person name="Policriti A."/>
            <person name="Cipriani G."/>
            <person name="Dondini L."/>
            <person name="Ficklin S."/>
            <person name="Goodstein D.M."/>
            <person name="Xuan P."/>
            <person name="Del Fabbro C."/>
            <person name="Aramini V."/>
            <person name="Copetti D."/>
            <person name="Gonzalez S."/>
            <person name="Horner D.S."/>
            <person name="Falchi R."/>
            <person name="Lucas S."/>
            <person name="Mica E."/>
            <person name="Maldonado J."/>
            <person name="Lazzari B."/>
            <person name="Bielenberg D."/>
            <person name="Pirona R."/>
            <person name="Miculan M."/>
            <person name="Barakat A."/>
            <person name="Testolin R."/>
            <person name="Stella A."/>
            <person name="Tartarini S."/>
            <person name="Tonutti P."/>
            <person name="Arus P."/>
            <person name="Orellana A."/>
            <person name="Wells C."/>
            <person name="Main D."/>
            <person name="Vizzotto G."/>
            <person name="Silva H."/>
            <person name="Salamini F."/>
            <person name="Schmutz J."/>
            <person name="Morgante M."/>
            <person name="Rokhsar D.S."/>
        </authorList>
    </citation>
    <scope>NUCLEOTIDE SEQUENCE [LARGE SCALE GENOMIC DNA]</scope>
    <source>
        <strain evidence="13">cv. Nemared</strain>
    </source>
</reference>
<evidence type="ECO:0000256" key="8">
    <source>
        <dbReference type="ARBA" id="ARBA00023136"/>
    </source>
</evidence>
<dbReference type="SMART" id="SM00312">
    <property type="entry name" value="PX"/>
    <property type="match status" value="1"/>
</dbReference>
<dbReference type="AlphaFoldDB" id="A0A251REL7"/>
<dbReference type="GO" id="GO:0035091">
    <property type="term" value="F:phosphatidylinositol binding"/>
    <property type="evidence" value="ECO:0007669"/>
    <property type="project" value="InterPro"/>
</dbReference>
<dbReference type="SUPFAM" id="SSF64268">
    <property type="entry name" value="PX domain"/>
    <property type="match status" value="1"/>
</dbReference>
<dbReference type="Pfam" id="PF00787">
    <property type="entry name" value="PX"/>
    <property type="match status" value="1"/>
</dbReference>
<dbReference type="Proteomes" id="UP000006882">
    <property type="component" value="Chromosome G1"/>
</dbReference>
<feature type="compositionally biased region" description="Basic residues" evidence="10">
    <location>
        <begin position="1"/>
        <end position="11"/>
    </location>
</feature>
<keyword evidence="4" id="KW-0963">Cytoplasm</keyword>
<dbReference type="Gene3D" id="3.30.1520.10">
    <property type="entry name" value="Phox-like domain"/>
    <property type="match status" value="1"/>
</dbReference>
<evidence type="ECO:0000256" key="4">
    <source>
        <dbReference type="ARBA" id="ARBA00022490"/>
    </source>
</evidence>